<dbReference type="SUPFAM" id="SSF81330">
    <property type="entry name" value="Gated mechanosensitive channel"/>
    <property type="match status" value="1"/>
</dbReference>
<evidence type="ECO:0000256" key="9">
    <source>
        <dbReference type="ARBA" id="ARBA00023303"/>
    </source>
</evidence>
<dbReference type="InterPro" id="IPR036019">
    <property type="entry name" value="MscL_channel"/>
</dbReference>
<comment type="similarity">
    <text evidence="2 10">Belongs to the MscL family.</text>
</comment>
<dbReference type="AlphaFoldDB" id="A0A841H3M9"/>
<dbReference type="Pfam" id="PF01741">
    <property type="entry name" value="MscL"/>
    <property type="match status" value="1"/>
</dbReference>
<evidence type="ECO:0000256" key="8">
    <source>
        <dbReference type="ARBA" id="ARBA00023136"/>
    </source>
</evidence>
<dbReference type="PANTHER" id="PTHR30266">
    <property type="entry name" value="MECHANOSENSITIVE CHANNEL MSCL"/>
    <property type="match status" value="1"/>
</dbReference>
<keyword evidence="8 10" id="KW-0472">Membrane</keyword>
<dbReference type="PANTHER" id="PTHR30266:SF2">
    <property type="entry name" value="LARGE-CONDUCTANCE MECHANOSENSITIVE CHANNEL"/>
    <property type="match status" value="1"/>
</dbReference>
<dbReference type="HAMAP" id="MF_00115">
    <property type="entry name" value="MscL"/>
    <property type="match status" value="1"/>
</dbReference>
<dbReference type="NCBIfam" id="TIGR00220">
    <property type="entry name" value="mscL"/>
    <property type="match status" value="1"/>
</dbReference>
<evidence type="ECO:0000256" key="10">
    <source>
        <dbReference type="HAMAP-Rule" id="MF_00115"/>
    </source>
</evidence>
<comment type="caution">
    <text evidence="11">The sequence shown here is derived from an EMBL/GenBank/DDBJ whole genome shotgun (WGS) entry which is preliminary data.</text>
</comment>
<evidence type="ECO:0000256" key="6">
    <source>
        <dbReference type="ARBA" id="ARBA00022989"/>
    </source>
</evidence>
<sequence length="151" mass="16099">MLKGFRAFISRGNVIDLAVGIVIGAAFTGVVKSFVDDILMPPIGLLLGGVDFSELYIRLSGERFATRAAAMEAGAPIISYGVFLNTILAFLITAFAVYLLVKSYDRLRAREAAAPPPPSEKDCPFCQSRIHIAASRCPFCTSDLSGLGPLA</sequence>
<evidence type="ECO:0000256" key="3">
    <source>
        <dbReference type="ARBA" id="ARBA00022448"/>
    </source>
</evidence>
<dbReference type="PROSITE" id="PS01327">
    <property type="entry name" value="MSCL"/>
    <property type="match status" value="1"/>
</dbReference>
<name>A0A841H3M9_9BACT</name>
<keyword evidence="3 10" id="KW-0813">Transport</keyword>
<keyword evidence="4 10" id="KW-1003">Cell membrane</keyword>
<keyword evidence="12" id="KW-1185">Reference proteome</keyword>
<keyword evidence="7 10" id="KW-0406">Ion transport</keyword>
<feature type="transmembrane region" description="Helical" evidence="10">
    <location>
        <begin position="12"/>
        <end position="31"/>
    </location>
</feature>
<keyword evidence="9 10" id="KW-0407">Ion channel</keyword>
<comment type="function">
    <text evidence="10">Channel that opens in response to stretch forces in the membrane lipid bilayer. May participate in the regulation of osmotic pressure changes within the cell.</text>
</comment>
<keyword evidence="5 10" id="KW-0812">Transmembrane</keyword>
<evidence type="ECO:0000256" key="2">
    <source>
        <dbReference type="ARBA" id="ARBA00007254"/>
    </source>
</evidence>
<gene>
    <name evidence="10" type="primary">mscL</name>
    <name evidence="11" type="ORF">HNQ61_004241</name>
</gene>
<evidence type="ECO:0000256" key="4">
    <source>
        <dbReference type="ARBA" id="ARBA00022475"/>
    </source>
</evidence>
<evidence type="ECO:0000256" key="5">
    <source>
        <dbReference type="ARBA" id="ARBA00022692"/>
    </source>
</evidence>
<dbReference type="Gene3D" id="1.10.1200.120">
    <property type="entry name" value="Large-conductance mechanosensitive channel, MscL, domain 1"/>
    <property type="match status" value="1"/>
</dbReference>
<dbReference type="PRINTS" id="PR01264">
    <property type="entry name" value="MECHCHANNEL"/>
</dbReference>
<protein>
    <recommendedName>
        <fullName evidence="10">Large-conductance mechanosensitive channel</fullName>
    </recommendedName>
</protein>
<comment type="subunit">
    <text evidence="10">Homopentamer.</text>
</comment>
<evidence type="ECO:0000256" key="7">
    <source>
        <dbReference type="ARBA" id="ARBA00023065"/>
    </source>
</evidence>
<dbReference type="GO" id="GO:0005886">
    <property type="term" value="C:plasma membrane"/>
    <property type="evidence" value="ECO:0007669"/>
    <property type="project" value="UniProtKB-SubCell"/>
</dbReference>
<evidence type="ECO:0000313" key="11">
    <source>
        <dbReference type="EMBL" id="MBB6072578.1"/>
    </source>
</evidence>
<comment type="subcellular location">
    <subcellularLocation>
        <location evidence="1 10">Cell membrane</location>
        <topology evidence="1 10">Multi-pass membrane protein</topology>
    </subcellularLocation>
</comment>
<organism evidence="11 12">
    <name type="scientific">Longimicrobium terrae</name>
    <dbReference type="NCBI Taxonomy" id="1639882"/>
    <lineage>
        <taxon>Bacteria</taxon>
        <taxon>Pseudomonadati</taxon>
        <taxon>Gemmatimonadota</taxon>
        <taxon>Longimicrobiia</taxon>
        <taxon>Longimicrobiales</taxon>
        <taxon>Longimicrobiaceae</taxon>
        <taxon>Longimicrobium</taxon>
    </lineage>
</organism>
<proteinExistence type="inferred from homology"/>
<evidence type="ECO:0000256" key="1">
    <source>
        <dbReference type="ARBA" id="ARBA00004651"/>
    </source>
</evidence>
<dbReference type="InterPro" id="IPR037673">
    <property type="entry name" value="MSC/AndL"/>
</dbReference>
<feature type="transmembrane region" description="Helical" evidence="10">
    <location>
        <begin position="77"/>
        <end position="101"/>
    </location>
</feature>
<dbReference type="Proteomes" id="UP000582837">
    <property type="component" value="Unassembled WGS sequence"/>
</dbReference>
<keyword evidence="6 10" id="KW-1133">Transmembrane helix</keyword>
<dbReference type="EMBL" id="JACHIA010000016">
    <property type="protein sequence ID" value="MBB6072578.1"/>
    <property type="molecule type" value="Genomic_DNA"/>
</dbReference>
<dbReference type="InterPro" id="IPR019823">
    <property type="entry name" value="Mechanosensitive_channel_CS"/>
</dbReference>
<dbReference type="InterPro" id="IPR001185">
    <property type="entry name" value="MS_channel"/>
</dbReference>
<accession>A0A841H3M9</accession>
<reference evidence="11 12" key="1">
    <citation type="submission" date="2020-08" db="EMBL/GenBank/DDBJ databases">
        <title>Genomic Encyclopedia of Type Strains, Phase IV (KMG-IV): sequencing the most valuable type-strain genomes for metagenomic binning, comparative biology and taxonomic classification.</title>
        <authorList>
            <person name="Goeker M."/>
        </authorList>
    </citation>
    <scope>NUCLEOTIDE SEQUENCE [LARGE SCALE GENOMIC DNA]</scope>
    <source>
        <strain evidence="11 12">DSM 29007</strain>
    </source>
</reference>
<dbReference type="GO" id="GO:0008381">
    <property type="term" value="F:mechanosensitive monoatomic ion channel activity"/>
    <property type="evidence" value="ECO:0007669"/>
    <property type="project" value="UniProtKB-UniRule"/>
</dbReference>
<dbReference type="RefSeq" id="WP_170032751.1">
    <property type="nucleotide sequence ID" value="NZ_JABDTL010000001.1"/>
</dbReference>
<evidence type="ECO:0000313" key="12">
    <source>
        <dbReference type="Proteomes" id="UP000582837"/>
    </source>
</evidence>